<feature type="compositionally biased region" description="Polar residues" evidence="1">
    <location>
        <begin position="1"/>
        <end position="11"/>
    </location>
</feature>
<evidence type="ECO:0000313" key="2">
    <source>
        <dbReference type="EMBL" id="OIQ77321.1"/>
    </source>
</evidence>
<sequence length="32" mass="3738">MTVNLNRQTIKGSPRFESAVELNRKHENDKKP</sequence>
<gene>
    <name evidence="2" type="ORF">GALL_409820</name>
</gene>
<comment type="caution">
    <text evidence="2">The sequence shown here is derived from an EMBL/GenBank/DDBJ whole genome shotgun (WGS) entry which is preliminary data.</text>
</comment>
<dbReference type="AlphaFoldDB" id="A0A1J5Q0T5"/>
<reference evidence="2" key="1">
    <citation type="submission" date="2016-10" db="EMBL/GenBank/DDBJ databases">
        <title>Sequence of Gallionella enrichment culture.</title>
        <authorList>
            <person name="Poehlein A."/>
            <person name="Muehling M."/>
            <person name="Daniel R."/>
        </authorList>
    </citation>
    <scope>NUCLEOTIDE SEQUENCE</scope>
</reference>
<organism evidence="2">
    <name type="scientific">mine drainage metagenome</name>
    <dbReference type="NCBI Taxonomy" id="410659"/>
    <lineage>
        <taxon>unclassified sequences</taxon>
        <taxon>metagenomes</taxon>
        <taxon>ecological metagenomes</taxon>
    </lineage>
</organism>
<name>A0A1J5Q0T5_9ZZZZ</name>
<feature type="compositionally biased region" description="Basic and acidic residues" evidence="1">
    <location>
        <begin position="22"/>
        <end position="32"/>
    </location>
</feature>
<proteinExistence type="predicted"/>
<dbReference type="EMBL" id="MLJW01001643">
    <property type="protein sequence ID" value="OIQ77321.1"/>
    <property type="molecule type" value="Genomic_DNA"/>
</dbReference>
<protein>
    <submittedName>
        <fullName evidence="2">Uncharacterized protein</fullName>
    </submittedName>
</protein>
<feature type="region of interest" description="Disordered" evidence="1">
    <location>
        <begin position="1"/>
        <end position="32"/>
    </location>
</feature>
<evidence type="ECO:0000256" key="1">
    <source>
        <dbReference type="SAM" id="MobiDB-lite"/>
    </source>
</evidence>
<accession>A0A1J5Q0T5</accession>